<comment type="caution">
    <text evidence="1">The sequence shown here is derived from an EMBL/GenBank/DDBJ whole genome shotgun (WGS) entry which is preliminary data.</text>
</comment>
<dbReference type="EMBL" id="JABSTQ010010685">
    <property type="protein sequence ID" value="KAG0418942.1"/>
    <property type="molecule type" value="Genomic_DNA"/>
</dbReference>
<accession>A0AC60PGJ4</accession>
<sequence>GYHFEKARGRKLAELISTLRLTLLTDPTSPTRIGNSVTRDTCPDLSLVKNIKEAARENLGDSLGSDHCLLRITLLAKAARKKWGHAKLTDWPKFRTQEIPPTTEAMPAVDNHLLCLWEARRSLTKRWKKQKLNRKFKARIKELTEEAAAYAAQLTDSNWIEKCNLAARQMSSRGTWRLFRSLIDLTQTRGQAQRQLRRALHGGLAHTSSEHVERKLALQNPGILGSIPTLPVSIWMSIVPADVLRLVHAFVTSRILYSVPYLRTTKQNDERIDAIIRKATKRALDLPVVTSNAKLSALGVLNSYQELKEAHLVNQYTRRSQTVAGRRLLDRLHIQHECIPEETCRLPELWRHKLWVSPVPRNMDTQTHEGRREARARALEHQYESKQGVYCVDVPGPSPTVFYTAAVVQQDQRVNGLSYRVINSAQAEEVAIALAASAPNSKVIITDSRRAFEHYLVGEVSLLAHRILKRAEMDSDPHLNGSFGLRATRASSRPASPLQSEAAHSELIEPDFVIKRCAQKHRRPPWRHLTVISLRSDLVSLNDRRSLALSLDQTLRKFIVAVVTSGGSFRFP</sequence>
<dbReference type="Proteomes" id="UP000805193">
    <property type="component" value="Unassembled WGS sequence"/>
</dbReference>
<organism evidence="1 2">
    <name type="scientific">Ixodes persulcatus</name>
    <name type="common">Taiga tick</name>
    <dbReference type="NCBI Taxonomy" id="34615"/>
    <lineage>
        <taxon>Eukaryota</taxon>
        <taxon>Metazoa</taxon>
        <taxon>Ecdysozoa</taxon>
        <taxon>Arthropoda</taxon>
        <taxon>Chelicerata</taxon>
        <taxon>Arachnida</taxon>
        <taxon>Acari</taxon>
        <taxon>Parasitiformes</taxon>
        <taxon>Ixodida</taxon>
        <taxon>Ixodoidea</taxon>
        <taxon>Ixodidae</taxon>
        <taxon>Ixodinae</taxon>
        <taxon>Ixodes</taxon>
    </lineage>
</organism>
<keyword evidence="2" id="KW-1185">Reference proteome</keyword>
<name>A0AC60PGJ4_IXOPE</name>
<gene>
    <name evidence="1" type="ORF">HPB47_004485</name>
</gene>
<feature type="non-terminal residue" evidence="1">
    <location>
        <position position="1"/>
    </location>
</feature>
<evidence type="ECO:0000313" key="2">
    <source>
        <dbReference type="Proteomes" id="UP000805193"/>
    </source>
</evidence>
<reference evidence="1 2" key="1">
    <citation type="journal article" date="2020" name="Cell">
        <title>Large-Scale Comparative Analyses of Tick Genomes Elucidate Their Genetic Diversity and Vector Capacities.</title>
        <authorList>
            <consortium name="Tick Genome and Microbiome Consortium (TIGMIC)"/>
            <person name="Jia N."/>
            <person name="Wang J."/>
            <person name="Shi W."/>
            <person name="Du L."/>
            <person name="Sun Y."/>
            <person name="Zhan W."/>
            <person name="Jiang J.F."/>
            <person name="Wang Q."/>
            <person name="Zhang B."/>
            <person name="Ji P."/>
            <person name="Bell-Sakyi L."/>
            <person name="Cui X.M."/>
            <person name="Yuan T.T."/>
            <person name="Jiang B.G."/>
            <person name="Yang W.F."/>
            <person name="Lam T.T."/>
            <person name="Chang Q.C."/>
            <person name="Ding S.J."/>
            <person name="Wang X.J."/>
            <person name="Zhu J.G."/>
            <person name="Ruan X.D."/>
            <person name="Zhao L."/>
            <person name="Wei J.T."/>
            <person name="Ye R.Z."/>
            <person name="Que T.C."/>
            <person name="Du C.H."/>
            <person name="Zhou Y.H."/>
            <person name="Cheng J.X."/>
            <person name="Dai P.F."/>
            <person name="Guo W.B."/>
            <person name="Han X.H."/>
            <person name="Huang E.J."/>
            <person name="Li L.F."/>
            <person name="Wei W."/>
            <person name="Gao Y.C."/>
            <person name="Liu J.Z."/>
            <person name="Shao H.Z."/>
            <person name="Wang X."/>
            <person name="Wang C.C."/>
            <person name="Yang T.C."/>
            <person name="Huo Q.B."/>
            <person name="Li W."/>
            <person name="Chen H.Y."/>
            <person name="Chen S.E."/>
            <person name="Zhou L.G."/>
            <person name="Ni X.B."/>
            <person name="Tian J.H."/>
            <person name="Sheng Y."/>
            <person name="Liu T."/>
            <person name="Pan Y.S."/>
            <person name="Xia L.Y."/>
            <person name="Li J."/>
            <person name="Zhao F."/>
            <person name="Cao W.C."/>
        </authorList>
    </citation>
    <scope>NUCLEOTIDE SEQUENCE [LARGE SCALE GENOMIC DNA]</scope>
    <source>
        <strain evidence="1">Iper-2018</strain>
    </source>
</reference>
<proteinExistence type="predicted"/>
<evidence type="ECO:0000313" key="1">
    <source>
        <dbReference type="EMBL" id="KAG0418942.1"/>
    </source>
</evidence>
<protein>
    <submittedName>
        <fullName evidence="1">Uncharacterized protein</fullName>
    </submittedName>
</protein>